<dbReference type="GO" id="GO:0043657">
    <property type="term" value="C:host cell"/>
    <property type="evidence" value="ECO:0007669"/>
    <property type="project" value="UniProtKB-SubCell"/>
</dbReference>
<dbReference type="GO" id="GO:0005576">
    <property type="term" value="C:extracellular region"/>
    <property type="evidence" value="ECO:0007669"/>
    <property type="project" value="UniProtKB-SubCell"/>
</dbReference>
<comment type="subcellular location">
    <subcellularLocation>
        <location evidence="1">Host cell</location>
    </subcellularLocation>
    <subcellularLocation>
        <location evidence="2">Secreted</location>
    </subcellularLocation>
</comment>
<organism evidence="5 6">
    <name type="scientific">Phytophthora sojae (strain P6497)</name>
    <name type="common">Soybean stem and root rot agent</name>
    <name type="synonym">Phytophthora megasperma f. sp. glycines</name>
    <dbReference type="NCBI Taxonomy" id="1094619"/>
    <lineage>
        <taxon>Eukaryota</taxon>
        <taxon>Sar</taxon>
        <taxon>Stramenopiles</taxon>
        <taxon>Oomycota</taxon>
        <taxon>Peronosporomycetes</taxon>
        <taxon>Peronosporales</taxon>
        <taxon>Peronosporaceae</taxon>
        <taxon>Phytophthora</taxon>
    </lineage>
</organism>
<protein>
    <recommendedName>
        <fullName evidence="4">Crinkler effector protein N-terminal domain-containing protein</fullName>
    </recommendedName>
</protein>
<dbReference type="RefSeq" id="XP_009519116.1">
    <property type="nucleotide sequence ID" value="XM_009520821.1"/>
</dbReference>
<dbReference type="Pfam" id="PF20147">
    <property type="entry name" value="Crinkler"/>
    <property type="match status" value="1"/>
</dbReference>
<dbReference type="GeneID" id="20651182"/>
<proteinExistence type="predicted"/>
<evidence type="ECO:0000256" key="3">
    <source>
        <dbReference type="ARBA" id="ARBA00022525"/>
    </source>
</evidence>
<evidence type="ECO:0000256" key="1">
    <source>
        <dbReference type="ARBA" id="ARBA00004340"/>
    </source>
</evidence>
<dbReference type="InParanoid" id="G4YXG7"/>
<dbReference type="InterPro" id="IPR045379">
    <property type="entry name" value="Crinkler_N"/>
</dbReference>
<name>G4YXG7_PHYSP</name>
<dbReference type="Proteomes" id="UP000002640">
    <property type="component" value="Unassembled WGS sequence"/>
</dbReference>
<evidence type="ECO:0000313" key="5">
    <source>
        <dbReference type="EMBL" id="EGZ23828.1"/>
    </source>
</evidence>
<feature type="domain" description="Crinkler effector protein N-terminal" evidence="4">
    <location>
        <begin position="2"/>
        <end position="112"/>
    </location>
</feature>
<dbReference type="KEGG" id="psoj:PHYSODRAFT_393751"/>
<keyword evidence="3" id="KW-0964">Secreted</keyword>
<feature type="non-terminal residue" evidence="5">
    <location>
        <position position="115"/>
    </location>
</feature>
<dbReference type="AlphaFoldDB" id="G4YXG7"/>
<evidence type="ECO:0000313" key="6">
    <source>
        <dbReference type="Proteomes" id="UP000002640"/>
    </source>
</evidence>
<evidence type="ECO:0000259" key="4">
    <source>
        <dbReference type="Pfam" id="PF20147"/>
    </source>
</evidence>
<reference evidence="5 6" key="1">
    <citation type="journal article" date="2006" name="Science">
        <title>Phytophthora genome sequences uncover evolutionary origins and mechanisms of pathogenesis.</title>
        <authorList>
            <person name="Tyler B.M."/>
            <person name="Tripathy S."/>
            <person name="Zhang X."/>
            <person name="Dehal P."/>
            <person name="Jiang R.H."/>
            <person name="Aerts A."/>
            <person name="Arredondo F.D."/>
            <person name="Baxter L."/>
            <person name="Bensasson D."/>
            <person name="Beynon J.L."/>
            <person name="Chapman J."/>
            <person name="Damasceno C.M."/>
            <person name="Dorrance A.E."/>
            <person name="Dou D."/>
            <person name="Dickerman A.W."/>
            <person name="Dubchak I.L."/>
            <person name="Garbelotto M."/>
            <person name="Gijzen M."/>
            <person name="Gordon S.G."/>
            <person name="Govers F."/>
            <person name="Grunwald N.J."/>
            <person name="Huang W."/>
            <person name="Ivors K.L."/>
            <person name="Jones R.W."/>
            <person name="Kamoun S."/>
            <person name="Krampis K."/>
            <person name="Lamour K.H."/>
            <person name="Lee M.K."/>
            <person name="McDonald W.H."/>
            <person name="Medina M."/>
            <person name="Meijer H.J."/>
            <person name="Nordberg E.K."/>
            <person name="Maclean D.J."/>
            <person name="Ospina-Giraldo M.D."/>
            <person name="Morris P.F."/>
            <person name="Phuntumart V."/>
            <person name="Putnam N.H."/>
            <person name="Rash S."/>
            <person name="Rose J.K."/>
            <person name="Sakihama Y."/>
            <person name="Salamov A.A."/>
            <person name="Savidor A."/>
            <person name="Scheuring C.F."/>
            <person name="Smith B.M."/>
            <person name="Sobral B.W."/>
            <person name="Terry A."/>
            <person name="Torto-Alalibo T.A."/>
            <person name="Win J."/>
            <person name="Xu Z."/>
            <person name="Zhang H."/>
            <person name="Grigoriev I.V."/>
            <person name="Rokhsar D.S."/>
            <person name="Boore J.L."/>
        </authorList>
    </citation>
    <scope>NUCLEOTIDE SEQUENCE [LARGE SCALE GENOMIC DNA]</scope>
    <source>
        <strain evidence="5 6">P6497</strain>
    </source>
</reference>
<keyword evidence="6" id="KW-1185">Reference proteome</keyword>
<dbReference type="EMBL" id="JH159152">
    <property type="protein sequence ID" value="EGZ23828.1"/>
    <property type="molecule type" value="Genomic_DNA"/>
</dbReference>
<accession>G4YXG7</accession>
<sequence length="115" mass="12498">MVKLFCLLVGVAGRSFEVTLDGSEGGDRVLELTEAIAKANPDEALKVFLAVKNGEWLGVNSEDVKKLRKGETTAFIEELTEELDLDTASSLYGLLQTVPQLISADQIHVLVKLPQ</sequence>
<evidence type="ECO:0000256" key="2">
    <source>
        <dbReference type="ARBA" id="ARBA00004613"/>
    </source>
</evidence>
<gene>
    <name evidence="5" type="ORF">PHYSODRAFT_393751</name>
</gene>